<evidence type="ECO:0000313" key="2">
    <source>
        <dbReference type="EMBL" id="CCA21038.1"/>
    </source>
</evidence>
<dbReference type="EMBL" id="FR824155">
    <property type="protein sequence ID" value="CCA21038.1"/>
    <property type="molecule type" value="Genomic_DNA"/>
</dbReference>
<gene>
    <name evidence="2" type="primary">AlNc14C110G6356</name>
    <name evidence="2" type="ORF">ALNC14_071810</name>
</gene>
<name>F0WIF6_9STRA</name>
<protein>
    <submittedName>
        <fullName evidence="2">AlNc14C110G6356 protein</fullName>
    </submittedName>
</protein>
<accession>F0WIF6</accession>
<dbReference type="HOGENOM" id="CLU_827462_0_0_1"/>
<sequence>MTTNADDYAHEMHSSADERRSSGSDLDDQDSNADDFFFRRTYTCNSDVVVACSEYNAKAGRVYVVKSSACVSMECEFVVKFAFGREFRPPTEFRRHTCDPTKVDNASYDARRALKPQFLSRNKFSRQFGVDNGRKASPRALQDLLSSSGLDVNYHTCTDACAIGESKLFQSDRLQFQLILSYIHEMNKCRHRADIDFDGTAIRLVDGRNVYEALFGRYTLGCVFIEEQQRDPDSRRRVAFFISDRDKGLIPALKQVDARNSTFFSVCVISWKTLTTSSATRPSEMLGGSLERPSLSLSTKRADELAKLNQRRLSGWKLVTRQIGRLLTVYVLALVR</sequence>
<evidence type="ECO:0000256" key="1">
    <source>
        <dbReference type="SAM" id="MobiDB-lite"/>
    </source>
</evidence>
<reference evidence="2" key="1">
    <citation type="journal article" date="2011" name="PLoS Biol.">
        <title>Gene gain and loss during evolution of obligate parasitism in the white rust pathogen of Arabidopsis thaliana.</title>
        <authorList>
            <person name="Kemen E."/>
            <person name="Gardiner A."/>
            <person name="Schultz-Larsen T."/>
            <person name="Kemen A.C."/>
            <person name="Balmuth A.L."/>
            <person name="Robert-Seilaniantz A."/>
            <person name="Bailey K."/>
            <person name="Holub E."/>
            <person name="Studholme D.J."/>
            <person name="Maclean D."/>
            <person name="Jones J.D."/>
        </authorList>
    </citation>
    <scope>NUCLEOTIDE SEQUENCE</scope>
</reference>
<proteinExistence type="predicted"/>
<dbReference type="AlphaFoldDB" id="F0WIF6"/>
<reference evidence="2" key="2">
    <citation type="submission" date="2011-02" db="EMBL/GenBank/DDBJ databases">
        <authorList>
            <person name="MacLean D."/>
        </authorList>
    </citation>
    <scope>NUCLEOTIDE SEQUENCE</scope>
</reference>
<feature type="region of interest" description="Disordered" evidence="1">
    <location>
        <begin position="1"/>
        <end position="29"/>
    </location>
</feature>
<organism evidence="2">
    <name type="scientific">Albugo laibachii Nc14</name>
    <dbReference type="NCBI Taxonomy" id="890382"/>
    <lineage>
        <taxon>Eukaryota</taxon>
        <taxon>Sar</taxon>
        <taxon>Stramenopiles</taxon>
        <taxon>Oomycota</taxon>
        <taxon>Peronosporomycetes</taxon>
        <taxon>Albuginales</taxon>
        <taxon>Albuginaceae</taxon>
        <taxon>Albugo</taxon>
    </lineage>
</organism>
<feature type="compositionally biased region" description="Basic and acidic residues" evidence="1">
    <location>
        <begin position="7"/>
        <end position="22"/>
    </location>
</feature>